<feature type="coiled-coil region" evidence="8">
    <location>
        <begin position="120"/>
        <end position="147"/>
    </location>
</feature>
<dbReference type="Gene3D" id="3.30.457.60">
    <property type="match status" value="1"/>
</dbReference>
<evidence type="ECO:0000256" key="7">
    <source>
        <dbReference type="ARBA" id="ARBA00023306"/>
    </source>
</evidence>
<dbReference type="GO" id="GO:0072686">
    <property type="term" value="C:mitotic spindle"/>
    <property type="evidence" value="ECO:0007669"/>
    <property type="project" value="TreeGrafter"/>
</dbReference>
<evidence type="ECO:0000313" key="9">
    <source>
        <dbReference type="EMBL" id="KAG0325525.1"/>
    </source>
</evidence>
<comment type="subcellular location">
    <subcellularLocation>
        <location evidence="1">Nucleus</location>
    </subcellularLocation>
</comment>
<keyword evidence="4" id="KW-0132">Cell division</keyword>
<dbReference type="SUPFAM" id="SSF75704">
    <property type="entry name" value="Mitotic arrest deficient-like 1, Mad1"/>
    <property type="match status" value="1"/>
</dbReference>
<dbReference type="EMBL" id="JAAAIP010000111">
    <property type="protein sequence ID" value="KAG0325525.1"/>
    <property type="molecule type" value="Genomic_DNA"/>
</dbReference>
<dbReference type="AlphaFoldDB" id="A0A9P6UYF9"/>
<evidence type="ECO:0000256" key="2">
    <source>
        <dbReference type="ARBA" id="ARBA00008029"/>
    </source>
</evidence>
<evidence type="ECO:0000313" key="10">
    <source>
        <dbReference type="Proteomes" id="UP000738325"/>
    </source>
</evidence>
<keyword evidence="5" id="KW-0498">Mitosis</keyword>
<dbReference type="GO" id="GO:0005635">
    <property type="term" value="C:nuclear envelope"/>
    <property type="evidence" value="ECO:0007669"/>
    <property type="project" value="TreeGrafter"/>
</dbReference>
<organism evidence="9 10">
    <name type="scientific">Dissophora globulifera</name>
    <dbReference type="NCBI Taxonomy" id="979702"/>
    <lineage>
        <taxon>Eukaryota</taxon>
        <taxon>Fungi</taxon>
        <taxon>Fungi incertae sedis</taxon>
        <taxon>Mucoromycota</taxon>
        <taxon>Mortierellomycotina</taxon>
        <taxon>Mortierellomycetes</taxon>
        <taxon>Mortierellales</taxon>
        <taxon>Mortierellaceae</taxon>
        <taxon>Dissophora</taxon>
    </lineage>
</organism>
<protein>
    <recommendedName>
        <fullName evidence="3">Spindle assembly checkpoint component MAD1</fullName>
    </recommendedName>
</protein>
<evidence type="ECO:0000256" key="3">
    <source>
        <dbReference type="ARBA" id="ARBA00022019"/>
    </source>
</evidence>
<dbReference type="GO" id="GO:0007094">
    <property type="term" value="P:mitotic spindle assembly checkpoint signaling"/>
    <property type="evidence" value="ECO:0007669"/>
    <property type="project" value="InterPro"/>
</dbReference>
<keyword evidence="10" id="KW-1185">Reference proteome</keyword>
<proteinExistence type="inferred from homology"/>
<keyword evidence="8" id="KW-0175">Coiled coil</keyword>
<feature type="coiled-coil region" evidence="8">
    <location>
        <begin position="187"/>
        <end position="282"/>
    </location>
</feature>
<reference evidence="9" key="1">
    <citation type="journal article" date="2020" name="Fungal Divers.">
        <title>Resolving the Mortierellaceae phylogeny through synthesis of multi-gene phylogenetics and phylogenomics.</title>
        <authorList>
            <person name="Vandepol N."/>
            <person name="Liber J."/>
            <person name="Desiro A."/>
            <person name="Na H."/>
            <person name="Kennedy M."/>
            <person name="Barry K."/>
            <person name="Grigoriev I.V."/>
            <person name="Miller A.N."/>
            <person name="O'Donnell K."/>
            <person name="Stajich J.E."/>
            <person name="Bonito G."/>
        </authorList>
    </citation>
    <scope>NUCLEOTIDE SEQUENCE</scope>
    <source>
        <strain evidence="9">REB-010B</strain>
    </source>
</reference>
<keyword evidence="7" id="KW-0131">Cell cycle</keyword>
<gene>
    <name evidence="9" type="primary">MAD1</name>
    <name evidence="9" type="ORF">BGZ99_000579</name>
</gene>
<dbReference type="GO" id="GO:0000776">
    <property type="term" value="C:kinetochore"/>
    <property type="evidence" value="ECO:0007669"/>
    <property type="project" value="TreeGrafter"/>
</dbReference>
<dbReference type="GO" id="GO:0051301">
    <property type="term" value="P:cell division"/>
    <property type="evidence" value="ECO:0007669"/>
    <property type="project" value="UniProtKB-KW"/>
</dbReference>
<comment type="caution">
    <text evidence="9">The sequence shown here is derived from an EMBL/GenBank/DDBJ whole genome shotgun (WGS) entry which is preliminary data.</text>
</comment>
<dbReference type="Gene3D" id="6.10.250.90">
    <property type="match status" value="1"/>
</dbReference>
<dbReference type="Proteomes" id="UP000738325">
    <property type="component" value="Unassembled WGS sequence"/>
</dbReference>
<dbReference type="PANTHER" id="PTHR23168:SF0">
    <property type="entry name" value="MITOTIC SPINDLE ASSEMBLY CHECKPOINT PROTEIN MAD1"/>
    <property type="match status" value="1"/>
</dbReference>
<evidence type="ECO:0000256" key="4">
    <source>
        <dbReference type="ARBA" id="ARBA00022618"/>
    </source>
</evidence>
<keyword evidence="6" id="KW-0539">Nucleus</keyword>
<evidence type="ECO:0000256" key="5">
    <source>
        <dbReference type="ARBA" id="ARBA00022776"/>
    </source>
</evidence>
<dbReference type="GO" id="GO:0051315">
    <property type="term" value="P:attachment of mitotic spindle microtubules to kinetochore"/>
    <property type="evidence" value="ECO:0007669"/>
    <property type="project" value="TreeGrafter"/>
</dbReference>
<feature type="coiled-coil region" evidence="8">
    <location>
        <begin position="42"/>
        <end position="94"/>
    </location>
</feature>
<dbReference type="OrthoDB" id="331602at2759"/>
<evidence type="ECO:0000256" key="1">
    <source>
        <dbReference type="ARBA" id="ARBA00004123"/>
    </source>
</evidence>
<comment type="similarity">
    <text evidence="2">Belongs to the MAD1 family.</text>
</comment>
<dbReference type="Pfam" id="PF05557">
    <property type="entry name" value="MAD"/>
    <property type="match status" value="1"/>
</dbReference>
<evidence type="ECO:0000256" key="8">
    <source>
        <dbReference type="SAM" id="Coils"/>
    </source>
</evidence>
<sequence length="750" mass="86671">MQPSLFARLSPPTHRSSVAALDQENDIPYSRVRSRIIEPEEYEQTRKKLKDAQYELSSTKNELEHKIIIMEQAAREAEMLKKKLMSRVDSLESDRRFLYTQEKTLNTKYQALEDSSRDSKAELNEIIRTLREENMDVKERFTKLREESRATESELSLKVRTLSASLTHQQQALAETKDTSQSQSSLAAEKHRQLAEALDRIIELEDQNRQLRIHEQGLEDVARVEKELKNQVAYIKQLEGTNRQLTADCKHYKEMYRNVEVLKEEKTALEQKLKMLDDLRVKCGMLEVQKDILAQEKKQWTAFLERSDTTDFNSPYDLAKAVASLRSEKVALLEARGEFEATLKYRDRQIEELEQQVDTLQKAVLDQEEFCKKQASIARQHAKTKELALRQVESLKQQLKSYDTEETQLMGGSYDNQKNFRIEQLENLVQEYHEKLEGVLNSTTHQFDDSLASSGSLQLLQSMQNDTSASISELNRGRQALFEAKQRLEQEIEILRRENTSLDAKVLELELATGTGAFNPVTSRILEIKDSPASRHQAVRQHMLDSLKEENTALLKAVADLQQQQQQYGAFLQTHDSGDREVAIRDEGLIPAASYNRLKGEHRQLLEDMAENTKRSKRLKESWTLKADEFLDAVRSLLGYKVNFLDNGRVELISVYSAEEDQSFVFTSGLHDEGTMQLVGTGSQKFMEDHKETFDHWVNQLGSIPAFLSRVTLNLVEKEARQDTEQQPVFHRRHIQDEDYTQNSDMMMDV</sequence>
<accession>A0A9P6UYF9</accession>
<feature type="coiled-coil region" evidence="8">
    <location>
        <begin position="343"/>
        <end position="442"/>
    </location>
</feature>
<evidence type="ECO:0000256" key="6">
    <source>
        <dbReference type="ARBA" id="ARBA00023242"/>
    </source>
</evidence>
<feature type="coiled-coil region" evidence="8">
    <location>
        <begin position="471"/>
        <end position="512"/>
    </location>
</feature>
<name>A0A9P6UYF9_9FUNG</name>
<dbReference type="InterPro" id="IPR008672">
    <property type="entry name" value="Mad1"/>
</dbReference>
<dbReference type="PANTHER" id="PTHR23168">
    <property type="entry name" value="MITOTIC SPINDLE ASSEMBLY CHECKPOINT PROTEIN MAD1 MITOTIC ARREST DEFICIENT-LIKE PROTEIN 1"/>
    <property type="match status" value="1"/>
</dbReference>